<sequence length="376" mass="39618">MAFLDMEREELERLLPGLDAALAAQPLMELESPSGPAIELFRKAGGPALLVPTANAGIGASPLQAVRVQRAVGARSPSLAVATTMHHFSVASLVEAAKHGGGFEWLLLEAIANDRKLLASGFAEGRTGQSILRPSITAKRHGDKVVLNGSKKPCSLSRSMDLLTASVSMADDTGVERLAVAIVPADVEGLSVRPFWRNRVLAGAESDEVVLCDVTLDHQMVVLTDVTADSELDSLHVAGFLWFELLVTAGYLGVASALVERALRRDGAPAHTRAGLVVDLEAAVLAVEAVARSMAEDEWTERTLVNALTARYAAQDAIARTAHDAMAALGGMSFIGSDEASYLASAATALAFHPPSRGRMHEQLCAAVDGRPLHIA</sequence>
<dbReference type="SUPFAM" id="SSF47203">
    <property type="entry name" value="Acyl-CoA dehydrogenase C-terminal domain-like"/>
    <property type="match status" value="1"/>
</dbReference>
<evidence type="ECO:0000256" key="3">
    <source>
        <dbReference type="ARBA" id="ARBA00023002"/>
    </source>
</evidence>
<keyword evidence="5" id="KW-1185">Reference proteome</keyword>
<dbReference type="Proteomes" id="UP001206206">
    <property type="component" value="Unassembled WGS sequence"/>
</dbReference>
<accession>A0ABT1PB44</accession>
<dbReference type="InterPro" id="IPR036250">
    <property type="entry name" value="AcylCo_DH-like_C"/>
</dbReference>
<gene>
    <name evidence="4" type="ORF">NON19_11270</name>
</gene>
<evidence type="ECO:0000313" key="4">
    <source>
        <dbReference type="EMBL" id="MCQ4042597.1"/>
    </source>
</evidence>
<name>A0ABT1PB44_9ACTN</name>
<keyword evidence="3" id="KW-0560">Oxidoreductase</keyword>
<dbReference type="PANTHER" id="PTHR43884:SF20">
    <property type="entry name" value="ACYL-COA DEHYDROGENASE FADE28"/>
    <property type="match status" value="1"/>
</dbReference>
<protein>
    <submittedName>
        <fullName evidence="4">Acyl-CoA/acyl-ACP dehydrogenase</fullName>
    </submittedName>
</protein>
<evidence type="ECO:0000313" key="5">
    <source>
        <dbReference type="Proteomes" id="UP001206206"/>
    </source>
</evidence>
<dbReference type="SUPFAM" id="SSF56645">
    <property type="entry name" value="Acyl-CoA dehydrogenase NM domain-like"/>
    <property type="match status" value="1"/>
</dbReference>
<evidence type="ECO:0000256" key="2">
    <source>
        <dbReference type="ARBA" id="ARBA00022827"/>
    </source>
</evidence>
<dbReference type="Gene3D" id="1.10.540.10">
    <property type="entry name" value="Acyl-CoA dehydrogenase/oxidase, N-terminal domain"/>
    <property type="match status" value="1"/>
</dbReference>
<dbReference type="EMBL" id="JANFNH010000008">
    <property type="protein sequence ID" value="MCQ4042597.1"/>
    <property type="molecule type" value="Genomic_DNA"/>
</dbReference>
<dbReference type="RefSeq" id="WP_255926925.1">
    <property type="nucleotide sequence ID" value="NZ_JANFNH010000008.1"/>
</dbReference>
<evidence type="ECO:0000256" key="1">
    <source>
        <dbReference type="ARBA" id="ARBA00022630"/>
    </source>
</evidence>
<keyword evidence="2" id="KW-0274">FAD</keyword>
<dbReference type="InterPro" id="IPR009100">
    <property type="entry name" value="AcylCoA_DH/oxidase_NM_dom_sf"/>
</dbReference>
<reference evidence="4 5" key="1">
    <citation type="submission" date="2022-06" db="EMBL/GenBank/DDBJ databases">
        <title>Draft genome sequence of type strain Streptomyces rubrisoli DSM 42083.</title>
        <authorList>
            <person name="Duangmal K."/>
            <person name="Klaysubun C."/>
        </authorList>
    </citation>
    <scope>NUCLEOTIDE SEQUENCE [LARGE SCALE GENOMIC DNA]</scope>
    <source>
        <strain evidence="4 5">DSM 42083</strain>
    </source>
</reference>
<keyword evidence="1" id="KW-0285">Flavoprotein</keyword>
<organism evidence="4 5">
    <name type="scientific">Streptantibioticus rubrisoli</name>
    <dbReference type="NCBI Taxonomy" id="1387313"/>
    <lineage>
        <taxon>Bacteria</taxon>
        <taxon>Bacillati</taxon>
        <taxon>Actinomycetota</taxon>
        <taxon>Actinomycetes</taxon>
        <taxon>Kitasatosporales</taxon>
        <taxon>Streptomycetaceae</taxon>
        <taxon>Streptantibioticus</taxon>
    </lineage>
</organism>
<dbReference type="InterPro" id="IPR037069">
    <property type="entry name" value="AcylCoA_DH/ox_N_sf"/>
</dbReference>
<comment type="caution">
    <text evidence="4">The sequence shown here is derived from an EMBL/GenBank/DDBJ whole genome shotgun (WGS) entry which is preliminary data.</text>
</comment>
<dbReference type="PANTHER" id="PTHR43884">
    <property type="entry name" value="ACYL-COA DEHYDROGENASE"/>
    <property type="match status" value="1"/>
</dbReference>
<dbReference type="Gene3D" id="2.40.110.10">
    <property type="entry name" value="Butyryl-CoA Dehydrogenase, subunit A, domain 2"/>
    <property type="match status" value="1"/>
</dbReference>
<dbReference type="InterPro" id="IPR046373">
    <property type="entry name" value="Acyl-CoA_Oxase/DH_mid-dom_sf"/>
</dbReference>
<proteinExistence type="predicted"/>